<comment type="similarity">
    <text evidence="3">Belongs to the HPS/KGPDC family. HPS subfamily.</text>
</comment>
<evidence type="ECO:0000256" key="5">
    <source>
        <dbReference type="ARBA" id="ARBA00023239"/>
    </source>
</evidence>
<dbReference type="NCBIfam" id="TIGR03128">
    <property type="entry name" value="RuMP_HxlA"/>
    <property type="match status" value="1"/>
</dbReference>
<dbReference type="GO" id="GO:0019854">
    <property type="term" value="P:L-ascorbic acid catabolic process"/>
    <property type="evidence" value="ECO:0007669"/>
    <property type="project" value="TreeGrafter"/>
</dbReference>
<comment type="pathway">
    <text evidence="2">One-carbon metabolism; formaldehyde assimilation via RuMP pathway; D-fructose 6-phosphate from D-ribulose 5-phosphate and formaldehyde: step 1/2.</text>
</comment>
<evidence type="ECO:0000256" key="6">
    <source>
        <dbReference type="ARBA" id="ARBA00023277"/>
    </source>
</evidence>
<name>A0A1M5ADS3_9THEO</name>
<evidence type="ECO:0000256" key="4">
    <source>
        <dbReference type="ARBA" id="ARBA00012890"/>
    </source>
</evidence>
<keyword evidence="5" id="KW-0456">Lyase</keyword>
<reference evidence="9" key="1">
    <citation type="submission" date="2016-11" db="EMBL/GenBank/DDBJ databases">
        <authorList>
            <person name="Varghese N."/>
            <person name="Submissions S."/>
        </authorList>
    </citation>
    <scope>NUCLEOTIDE SEQUENCE [LARGE SCALE GENOMIC DNA]</scope>
    <source>
        <strain evidence="9">DSM 18761</strain>
    </source>
</reference>
<dbReference type="Proteomes" id="UP000184127">
    <property type="component" value="Unassembled WGS sequence"/>
</dbReference>
<evidence type="ECO:0000313" key="9">
    <source>
        <dbReference type="Proteomes" id="UP000184127"/>
    </source>
</evidence>
<dbReference type="GO" id="GO:0033982">
    <property type="term" value="F:3-dehydro-L-gulonate-6-phosphate decarboxylase activity"/>
    <property type="evidence" value="ECO:0007669"/>
    <property type="project" value="TreeGrafter"/>
</dbReference>
<dbReference type="GO" id="GO:0043801">
    <property type="term" value="F:hexulose-6-phosphate synthase activity"/>
    <property type="evidence" value="ECO:0007669"/>
    <property type="project" value="UniProtKB-EC"/>
</dbReference>
<dbReference type="EC" id="4.1.2.43" evidence="4"/>
<evidence type="ECO:0000259" key="7">
    <source>
        <dbReference type="SMART" id="SM00934"/>
    </source>
</evidence>
<dbReference type="SMART" id="SM00934">
    <property type="entry name" value="OMPdecase"/>
    <property type="match status" value="1"/>
</dbReference>
<dbReference type="RefSeq" id="WP_072969470.1">
    <property type="nucleotide sequence ID" value="NZ_FQUR01000022.1"/>
</dbReference>
<dbReference type="PANTHER" id="PTHR35039">
    <property type="entry name" value="3-KETO-L-GULONATE-6-PHOSPHATE DECARBOXYLASE SGBH-RELATED"/>
    <property type="match status" value="1"/>
</dbReference>
<dbReference type="EMBL" id="FQUR01000022">
    <property type="protein sequence ID" value="SHF28440.1"/>
    <property type="molecule type" value="Genomic_DNA"/>
</dbReference>
<dbReference type="SUPFAM" id="SSF51366">
    <property type="entry name" value="Ribulose-phoshate binding barrel"/>
    <property type="match status" value="1"/>
</dbReference>
<keyword evidence="6" id="KW-0119">Carbohydrate metabolism</keyword>
<comment type="catalytic activity">
    <reaction evidence="1">
        <text>D-ribulose 5-phosphate + formaldehyde = D-arabino-hex-3-ulose 6-phosphate</text>
        <dbReference type="Rhea" id="RHEA:25201"/>
        <dbReference type="ChEBI" id="CHEBI:16842"/>
        <dbReference type="ChEBI" id="CHEBI:58121"/>
        <dbReference type="ChEBI" id="CHEBI:58542"/>
        <dbReference type="EC" id="4.1.2.43"/>
    </reaction>
</comment>
<organism evidence="8 9">
    <name type="scientific">Thermoanaerobacter uzonensis DSM 18761</name>
    <dbReference type="NCBI Taxonomy" id="1123369"/>
    <lineage>
        <taxon>Bacteria</taxon>
        <taxon>Bacillati</taxon>
        <taxon>Bacillota</taxon>
        <taxon>Clostridia</taxon>
        <taxon>Thermoanaerobacterales</taxon>
        <taxon>Thermoanaerobacteraceae</taxon>
        <taxon>Thermoanaerobacter</taxon>
    </lineage>
</organism>
<keyword evidence="9" id="KW-1185">Reference proteome</keyword>
<proteinExistence type="inferred from homology"/>
<dbReference type="Pfam" id="PF00215">
    <property type="entry name" value="OMPdecase"/>
    <property type="match status" value="1"/>
</dbReference>
<evidence type="ECO:0000256" key="2">
    <source>
        <dbReference type="ARBA" id="ARBA00005014"/>
    </source>
</evidence>
<dbReference type="InterPro" id="IPR017553">
    <property type="entry name" value="3-hexulose-6-phosphate_synth"/>
</dbReference>
<accession>A0A1M5ADS3</accession>
<evidence type="ECO:0000313" key="8">
    <source>
        <dbReference type="EMBL" id="SHF28440.1"/>
    </source>
</evidence>
<sequence>MKIQLALDRINIESAIKIVEKVYDYIDIIEVGTSLIKDYGISSVGKMRKQFPDKLILADLKTMDEGEYEFKTAYSAGADIATVMGVTPLNTISLCYDVAQKYKKSIMIDLMETNESRITNLKKFKEAIFCIHIAKDEIEKDFESYFQKMKLYISELPHLAIAGGINIELLNKLNKTRIIKPEIVIIGSAITKAFDMQKAAKEFYSLMQNIKK</sequence>
<protein>
    <recommendedName>
        <fullName evidence="4">3-hexulose-6-phosphate synthase</fullName>
        <ecNumber evidence="4">4.1.2.43</ecNumber>
    </recommendedName>
</protein>
<dbReference type="Gene3D" id="3.20.20.70">
    <property type="entry name" value="Aldolase class I"/>
    <property type="match status" value="1"/>
</dbReference>
<gene>
    <name evidence="8" type="ORF">SAMN02745195_02274</name>
</gene>
<dbReference type="GO" id="GO:0006207">
    <property type="term" value="P:'de novo' pyrimidine nucleobase biosynthetic process"/>
    <property type="evidence" value="ECO:0007669"/>
    <property type="project" value="InterPro"/>
</dbReference>
<dbReference type="InterPro" id="IPR013785">
    <property type="entry name" value="Aldolase_TIM"/>
</dbReference>
<dbReference type="InterPro" id="IPR001754">
    <property type="entry name" value="OMPdeCOase_dom"/>
</dbReference>
<dbReference type="CDD" id="cd04726">
    <property type="entry name" value="KGPDC_HPS"/>
    <property type="match status" value="1"/>
</dbReference>
<evidence type="ECO:0000256" key="3">
    <source>
        <dbReference type="ARBA" id="ARBA00006350"/>
    </source>
</evidence>
<dbReference type="GO" id="GO:0004590">
    <property type="term" value="F:orotidine-5'-phosphate decarboxylase activity"/>
    <property type="evidence" value="ECO:0007669"/>
    <property type="project" value="InterPro"/>
</dbReference>
<dbReference type="InterPro" id="IPR011060">
    <property type="entry name" value="RibuloseP-bd_barrel"/>
</dbReference>
<dbReference type="PANTHER" id="PTHR35039:SF3">
    <property type="entry name" value="3-KETO-L-GULONATE-6-PHOSPHATE DECARBOXYLASE SGBH-RELATED"/>
    <property type="match status" value="1"/>
</dbReference>
<dbReference type="AlphaFoldDB" id="A0A1M5ADS3"/>
<evidence type="ECO:0000256" key="1">
    <source>
        <dbReference type="ARBA" id="ARBA00000718"/>
    </source>
</evidence>
<feature type="domain" description="Orotidine 5'-phosphate decarboxylase" evidence="7">
    <location>
        <begin position="2"/>
        <end position="203"/>
    </location>
</feature>
<dbReference type="InterPro" id="IPR041710">
    <property type="entry name" value="HPS/KGPDC"/>
</dbReference>